<dbReference type="GO" id="GO:0016787">
    <property type="term" value="F:hydrolase activity"/>
    <property type="evidence" value="ECO:0007669"/>
    <property type="project" value="UniProtKB-KW"/>
</dbReference>
<dbReference type="PANTHER" id="PTHR30620:SF16">
    <property type="entry name" value="LYSOSOMAL BETA GLUCOSIDASE"/>
    <property type="match status" value="1"/>
</dbReference>
<dbReference type="InterPro" id="IPR017853">
    <property type="entry name" value="GH"/>
</dbReference>
<dbReference type="SUPFAM" id="SSF52279">
    <property type="entry name" value="Beta-D-glucan exohydrolase, C-terminal domain"/>
    <property type="match status" value="1"/>
</dbReference>
<protein>
    <recommendedName>
        <fullName evidence="3">beta-glucosidase</fullName>
        <ecNumber evidence="3">3.2.1.21</ecNumber>
    </recommendedName>
</protein>
<name>A0ABR7FGW8_9FIRM</name>
<keyword evidence="9" id="KW-1185">Reference proteome</keyword>
<accession>A0ABR7FGW8</accession>
<dbReference type="EMBL" id="JACOOU010000010">
    <property type="protein sequence ID" value="MBC5674458.1"/>
    <property type="molecule type" value="Genomic_DNA"/>
</dbReference>
<dbReference type="InterPro" id="IPR026891">
    <property type="entry name" value="Fn3-like"/>
</dbReference>
<dbReference type="Gene3D" id="2.60.40.10">
    <property type="entry name" value="Immunoglobulins"/>
    <property type="match status" value="1"/>
</dbReference>
<sequence length="748" mass="83418">MLQDKTYLNPELSIEERTENLLAQMNLMDKIGQMNQVWGLEQMKEFGGPDPEDMARKGLAGSMLYLLNKEKRNAIQKIAVEESPCGIPILYGSDVVHGYRTGFPIPLAMAASWDPKVLRESQRAAAEEARRDGIHWTFFPNADIARDTRWGRVGETMGEDPCLASKLVEAQIQGFHGESLNAQDSLMTCVKHFAGYGACMGGRDYDQVILSEAELRNVYFPTFEAGLKAGAETVMTAYMDLNNVPATINHFLLNEVLREEWGFNGFVVTDAGTIGSLITQGLTKDGEDAVLRSMDAHVDMDMGSFQYVQFLAKLVREGKIKEEQIDDAVRRILKTKFELGLFEHPYTDIESEEDEREHRKKALWSAEQSIVLLKNRESILPLSKDIKKLAVIGPIADAKDDTEGILGMSNVPQAVTVLEGIRNKIPDAEIIYRPGAWLKRDIPSMVSQILPDFCGKKEKEKQTDEEAELAIVEAVEAAKQVDTVVMVLGEAVNMSGEAASRTTLDLPGRQQELLEKVYETGKQIVLVLLGGRPLSLTWADEHIDAIVEAFQPGWEGGNAVANILFGDVNPSAKLPITVPRSAGQCPKFYAENLTHQPAEDQPKPYSRYWNEEGTPLYPFGYGLSYTTFEYSDLVLEKEKIQLGEEAVVRFNLSNTGSRAGAEIAQLYIHQRYGSDTRPKRLLKGFTKIDLMPGETRTIALKLTADDLRYYSSSKKAYVQDETVIDIWVGGNVNAELHTTLYVGKKENK</sequence>
<comment type="catalytic activity">
    <reaction evidence="1">
        <text>Hydrolysis of terminal, non-reducing beta-D-glucosyl residues with release of beta-D-glucose.</text>
        <dbReference type="EC" id="3.2.1.21"/>
    </reaction>
</comment>
<dbReference type="Pfam" id="PF14310">
    <property type="entry name" value="Fn3-like"/>
    <property type="match status" value="1"/>
</dbReference>
<dbReference type="InterPro" id="IPR002772">
    <property type="entry name" value="Glyco_hydro_3_C"/>
</dbReference>
<dbReference type="InterPro" id="IPR051915">
    <property type="entry name" value="Cellulose_Degrad_GH3"/>
</dbReference>
<evidence type="ECO:0000259" key="7">
    <source>
        <dbReference type="SMART" id="SM01217"/>
    </source>
</evidence>
<evidence type="ECO:0000256" key="1">
    <source>
        <dbReference type="ARBA" id="ARBA00000448"/>
    </source>
</evidence>
<dbReference type="InterPro" id="IPR013783">
    <property type="entry name" value="Ig-like_fold"/>
</dbReference>
<keyword evidence="5 8" id="KW-0378">Hydrolase</keyword>
<evidence type="ECO:0000313" key="8">
    <source>
        <dbReference type="EMBL" id="MBC5674458.1"/>
    </source>
</evidence>
<dbReference type="Pfam" id="PF01915">
    <property type="entry name" value="Glyco_hydro_3_C"/>
    <property type="match status" value="1"/>
</dbReference>
<comment type="caution">
    <text evidence="8">The sequence shown here is derived from an EMBL/GenBank/DDBJ whole genome shotgun (WGS) entry which is preliminary data.</text>
</comment>
<dbReference type="InterPro" id="IPR001764">
    <property type="entry name" value="Glyco_hydro_3_N"/>
</dbReference>
<evidence type="ECO:0000256" key="2">
    <source>
        <dbReference type="ARBA" id="ARBA00005336"/>
    </source>
</evidence>
<dbReference type="SMART" id="SM01217">
    <property type="entry name" value="Fn3_like"/>
    <property type="match status" value="1"/>
</dbReference>
<evidence type="ECO:0000256" key="5">
    <source>
        <dbReference type="ARBA" id="ARBA00022801"/>
    </source>
</evidence>
<keyword evidence="4" id="KW-0732">Signal</keyword>
<comment type="similarity">
    <text evidence="2">Belongs to the glycosyl hydrolase 3 family.</text>
</comment>
<dbReference type="InterPro" id="IPR036881">
    <property type="entry name" value="Glyco_hydro_3_C_sf"/>
</dbReference>
<dbReference type="EC" id="3.2.1.21" evidence="3"/>
<dbReference type="Gene3D" id="3.20.20.300">
    <property type="entry name" value="Glycoside hydrolase, family 3, N-terminal domain"/>
    <property type="match status" value="1"/>
</dbReference>
<dbReference type="SUPFAM" id="SSF51445">
    <property type="entry name" value="(Trans)glycosidases"/>
    <property type="match status" value="1"/>
</dbReference>
<evidence type="ECO:0000256" key="3">
    <source>
        <dbReference type="ARBA" id="ARBA00012744"/>
    </source>
</evidence>
<keyword evidence="6" id="KW-0326">Glycosidase</keyword>
<feature type="domain" description="Fibronectin type III-like" evidence="7">
    <location>
        <begin position="662"/>
        <end position="732"/>
    </location>
</feature>
<dbReference type="Gene3D" id="3.40.50.1700">
    <property type="entry name" value="Glycoside hydrolase family 3 C-terminal domain"/>
    <property type="match status" value="1"/>
</dbReference>
<dbReference type="InterPro" id="IPR036962">
    <property type="entry name" value="Glyco_hydro_3_N_sf"/>
</dbReference>
<proteinExistence type="inferred from homology"/>
<gene>
    <name evidence="8" type="ORF">H8S76_19580</name>
</gene>
<dbReference type="PRINTS" id="PR00133">
    <property type="entry name" value="GLHYDRLASE3"/>
</dbReference>
<dbReference type="PANTHER" id="PTHR30620">
    <property type="entry name" value="PERIPLASMIC BETA-GLUCOSIDASE-RELATED"/>
    <property type="match status" value="1"/>
</dbReference>
<evidence type="ECO:0000256" key="6">
    <source>
        <dbReference type="ARBA" id="ARBA00023295"/>
    </source>
</evidence>
<dbReference type="Proteomes" id="UP000654573">
    <property type="component" value="Unassembled WGS sequence"/>
</dbReference>
<evidence type="ECO:0000313" key="9">
    <source>
        <dbReference type="Proteomes" id="UP000654573"/>
    </source>
</evidence>
<dbReference type="RefSeq" id="WP_158587267.1">
    <property type="nucleotide sequence ID" value="NZ_JACOOU010000010.1"/>
</dbReference>
<organism evidence="8 9">
    <name type="scientific">Blautia celeris</name>
    <dbReference type="NCBI Taxonomy" id="2763026"/>
    <lineage>
        <taxon>Bacteria</taxon>
        <taxon>Bacillati</taxon>
        <taxon>Bacillota</taxon>
        <taxon>Clostridia</taxon>
        <taxon>Lachnospirales</taxon>
        <taxon>Lachnospiraceae</taxon>
        <taxon>Blautia</taxon>
    </lineage>
</organism>
<dbReference type="Pfam" id="PF00933">
    <property type="entry name" value="Glyco_hydro_3"/>
    <property type="match status" value="1"/>
</dbReference>
<evidence type="ECO:0000256" key="4">
    <source>
        <dbReference type="ARBA" id="ARBA00022729"/>
    </source>
</evidence>
<reference evidence="8 9" key="1">
    <citation type="submission" date="2020-08" db="EMBL/GenBank/DDBJ databases">
        <title>Genome public.</title>
        <authorList>
            <person name="Liu C."/>
            <person name="Sun Q."/>
        </authorList>
    </citation>
    <scope>NUCLEOTIDE SEQUENCE [LARGE SCALE GENOMIC DNA]</scope>
    <source>
        <strain evidence="8 9">NSJ-34</strain>
    </source>
</reference>